<feature type="domain" description="ABC transmembrane type-1" evidence="8">
    <location>
        <begin position="95"/>
        <end position="292"/>
    </location>
</feature>
<dbReference type="CDD" id="cd06261">
    <property type="entry name" value="TM_PBP2"/>
    <property type="match status" value="1"/>
</dbReference>
<feature type="transmembrane region" description="Helical" evidence="7">
    <location>
        <begin position="497"/>
        <end position="518"/>
    </location>
</feature>
<keyword evidence="3" id="KW-1003">Cell membrane</keyword>
<keyword evidence="4 7" id="KW-0812">Transmembrane</keyword>
<accession>A0A1H9WJR0</accession>
<dbReference type="GO" id="GO:0055085">
    <property type="term" value="P:transmembrane transport"/>
    <property type="evidence" value="ECO:0007669"/>
    <property type="project" value="InterPro"/>
</dbReference>
<feature type="transmembrane region" description="Helical" evidence="7">
    <location>
        <begin position="134"/>
        <end position="162"/>
    </location>
</feature>
<feature type="domain" description="ABC transmembrane type-1" evidence="8">
    <location>
        <begin position="375"/>
        <end position="561"/>
    </location>
</feature>
<feature type="transmembrane region" description="Helical" evidence="7">
    <location>
        <begin position="380"/>
        <end position="404"/>
    </location>
</feature>
<dbReference type="PROSITE" id="PS50928">
    <property type="entry name" value="ABC_TM1"/>
    <property type="match status" value="2"/>
</dbReference>
<dbReference type="PANTHER" id="PTHR43163">
    <property type="entry name" value="DIPEPTIDE TRANSPORT SYSTEM PERMEASE PROTEIN DPPB-RELATED"/>
    <property type="match status" value="1"/>
</dbReference>
<dbReference type="InterPro" id="IPR035906">
    <property type="entry name" value="MetI-like_sf"/>
</dbReference>
<evidence type="ECO:0000256" key="1">
    <source>
        <dbReference type="ARBA" id="ARBA00004651"/>
    </source>
</evidence>
<comment type="subcellular location">
    <subcellularLocation>
        <location evidence="1 7">Cell membrane</location>
        <topology evidence="1 7">Multi-pass membrane protein</topology>
    </subcellularLocation>
</comment>
<dbReference type="RefSeq" id="WP_092261077.1">
    <property type="nucleotide sequence ID" value="NZ_CP047199.1"/>
</dbReference>
<keyword evidence="5 7" id="KW-1133">Transmembrane helix</keyword>
<feature type="transmembrane region" description="Helical" evidence="7">
    <location>
        <begin position="235"/>
        <end position="259"/>
    </location>
</feature>
<evidence type="ECO:0000256" key="3">
    <source>
        <dbReference type="ARBA" id="ARBA00022475"/>
    </source>
</evidence>
<dbReference type="EMBL" id="FOGQ01000024">
    <property type="protein sequence ID" value="SES33979.1"/>
    <property type="molecule type" value="Genomic_DNA"/>
</dbReference>
<feature type="transmembrane region" description="Helical" evidence="7">
    <location>
        <begin position="174"/>
        <end position="193"/>
    </location>
</feature>
<dbReference type="PANTHER" id="PTHR43163:SF3">
    <property type="entry name" value="PEPTIDE ABC TRANSPORTER PERMEASE PROTEIN"/>
    <property type="match status" value="1"/>
</dbReference>
<dbReference type="GO" id="GO:0005886">
    <property type="term" value="C:plasma membrane"/>
    <property type="evidence" value="ECO:0007669"/>
    <property type="project" value="UniProtKB-SubCell"/>
</dbReference>
<dbReference type="Proteomes" id="UP000198929">
    <property type="component" value="Unassembled WGS sequence"/>
</dbReference>
<dbReference type="SUPFAM" id="SSF161098">
    <property type="entry name" value="MetI-like"/>
    <property type="match status" value="2"/>
</dbReference>
<name>A0A1H9WJR0_9CORY</name>
<sequence>MMTIVSRLVAILGLLVLIGLLPWLSTASPEYTILRTRYAELPVTEENLAAVRKELGLDQGPVQIFLDWFLGLLTGDLGTSWVSNQPIGPGMVRALGVSLTLMGFALVVSLVIAALVCVPIMVTGLRGRSSRGSGLVSVLLTSLPSFLLATFLLIIGALWLGWFPPFGWRGLDYAVLPSLALGIPTGGYLGRLLSDALHDTFREPWVETWRQAGASNTRLGLAVLRRGLPSVFSQIGLAIVGLTGGAVAVEEIFAIPGLGRSTLSAASSQDIPALQAGVLLLLIIAVLAGIGSELVRRALLGPAHKLQSAPVPAPSRYRQRRDLIVPLVSGGLLAAIVIAGLFRDPYSTAHGRLETPSWHLPFGADSSGRDLLARVAHGTFGTVGMALLVTLGCLLIGFLFGLLGRAGVGFIEVANAAPATIAGLIMAAVTGPSLAGAALAVMLVRWAPLASHTVALLDEAKSRTYIQMLPILGTGKARTLTHYLIPDVFPALIRHAALRFPGTALSIAGLGFLGLGASPPTPEWGLILSGAVNYAESAPWATASAASALVLVSILAVSLSSLPPRAPKTVVATPADQAEPKLAAH</sequence>
<evidence type="ECO:0000313" key="9">
    <source>
        <dbReference type="EMBL" id="SES33979.1"/>
    </source>
</evidence>
<feature type="transmembrane region" description="Helical" evidence="7">
    <location>
        <begin position="99"/>
        <end position="122"/>
    </location>
</feature>
<keyword evidence="2 7" id="KW-0813">Transport</keyword>
<dbReference type="STRING" id="1121357.SAMN05661109_02768"/>
<feature type="transmembrane region" description="Helical" evidence="7">
    <location>
        <begin position="538"/>
        <end position="559"/>
    </location>
</feature>
<dbReference type="Gene3D" id="1.10.3720.10">
    <property type="entry name" value="MetI-like"/>
    <property type="match status" value="2"/>
</dbReference>
<evidence type="ECO:0000259" key="8">
    <source>
        <dbReference type="PROSITE" id="PS50928"/>
    </source>
</evidence>
<evidence type="ECO:0000313" key="10">
    <source>
        <dbReference type="Proteomes" id="UP000198929"/>
    </source>
</evidence>
<dbReference type="InterPro" id="IPR000515">
    <property type="entry name" value="MetI-like"/>
</dbReference>
<comment type="similarity">
    <text evidence="7">Belongs to the binding-protein-dependent transport system permease family.</text>
</comment>
<evidence type="ECO:0000256" key="7">
    <source>
        <dbReference type="RuleBase" id="RU363032"/>
    </source>
</evidence>
<evidence type="ECO:0000256" key="6">
    <source>
        <dbReference type="ARBA" id="ARBA00023136"/>
    </source>
</evidence>
<protein>
    <submittedName>
        <fullName evidence="9">Peptide/nickel transport system permease protein</fullName>
    </submittedName>
</protein>
<organism evidence="9 10">
    <name type="scientific">Corynebacterium cystitidis DSM 20524</name>
    <dbReference type="NCBI Taxonomy" id="1121357"/>
    <lineage>
        <taxon>Bacteria</taxon>
        <taxon>Bacillati</taxon>
        <taxon>Actinomycetota</taxon>
        <taxon>Actinomycetes</taxon>
        <taxon>Mycobacteriales</taxon>
        <taxon>Corynebacteriaceae</taxon>
        <taxon>Corynebacterium</taxon>
    </lineage>
</organism>
<proteinExistence type="inferred from homology"/>
<keyword evidence="10" id="KW-1185">Reference proteome</keyword>
<gene>
    <name evidence="9" type="ORF">SAMN05661109_02768</name>
</gene>
<dbReference type="Pfam" id="PF00528">
    <property type="entry name" value="BPD_transp_1"/>
    <property type="match status" value="2"/>
</dbReference>
<reference evidence="10" key="1">
    <citation type="submission" date="2016-10" db="EMBL/GenBank/DDBJ databases">
        <authorList>
            <person name="Varghese N."/>
            <person name="Submissions S."/>
        </authorList>
    </citation>
    <scope>NUCLEOTIDE SEQUENCE [LARGE SCALE GENOMIC DNA]</scope>
    <source>
        <strain evidence="10">DSM 20524</strain>
    </source>
</reference>
<evidence type="ECO:0000256" key="5">
    <source>
        <dbReference type="ARBA" id="ARBA00022989"/>
    </source>
</evidence>
<keyword evidence="6 7" id="KW-0472">Membrane</keyword>
<dbReference type="AlphaFoldDB" id="A0A1H9WJR0"/>
<evidence type="ECO:0000256" key="2">
    <source>
        <dbReference type="ARBA" id="ARBA00022448"/>
    </source>
</evidence>
<feature type="transmembrane region" description="Helical" evidence="7">
    <location>
        <begin position="416"/>
        <end position="444"/>
    </location>
</feature>
<evidence type="ECO:0000256" key="4">
    <source>
        <dbReference type="ARBA" id="ARBA00022692"/>
    </source>
</evidence>
<feature type="transmembrane region" description="Helical" evidence="7">
    <location>
        <begin position="323"/>
        <end position="342"/>
    </location>
</feature>
<feature type="transmembrane region" description="Helical" evidence="7">
    <location>
        <begin position="271"/>
        <end position="290"/>
    </location>
</feature>